<evidence type="ECO:0000256" key="6">
    <source>
        <dbReference type="SAM" id="SignalP"/>
    </source>
</evidence>
<dbReference type="PROSITE" id="PS00640">
    <property type="entry name" value="THIOL_PROTEASE_ASN"/>
    <property type="match status" value="1"/>
</dbReference>
<keyword evidence="4" id="KW-0788">Thiol protease</keyword>
<sequence length="348" mass="38138">MFKINIKLILIFLLPSLVYSKLLDGLLDLSLVQKLVDEINGLTGGIWKAEVNKLSLLSTNEQKKLCGTIIPEMGNNTEAEPPNIEKEAGGSCSTKIEFDSRNKWSGCSSIIGRIQDQGRCGSCWAVSTASSYTDRYCISRAKKGQKTSGNDAGSQFSALDLLSCSMSNKNGCNGGWPFEAWKWIKNKGICTGTDYKWKSGCKPYPYSSGGSTPMSQCKSTCTAEWKTSYQKDKHFAKIIGSFDGNIGNVQDIKKEIMTNGPVVACFNVYSDFLSYKSGKTANAQKRGGHAVRIIGWGTQTCNGNKMPFWLIANSWSTNWGEKGLFKIRSGVNECGIEKYGISFGIPKI</sequence>
<comment type="similarity">
    <text evidence="1">Belongs to the peptidase C1 family.</text>
</comment>
<feature type="signal peptide" evidence="6">
    <location>
        <begin position="1"/>
        <end position="20"/>
    </location>
</feature>
<dbReference type="Gene3D" id="3.90.70.10">
    <property type="entry name" value="Cysteine proteinases"/>
    <property type="match status" value="1"/>
</dbReference>
<dbReference type="InterPro" id="IPR013128">
    <property type="entry name" value="Peptidase_C1A"/>
</dbReference>
<reference evidence="9" key="1">
    <citation type="submission" date="2016-11" db="UniProtKB">
        <authorList>
            <consortium name="WormBaseParasite"/>
        </authorList>
    </citation>
    <scope>IDENTIFICATION</scope>
</reference>
<dbReference type="InterPro" id="IPR000668">
    <property type="entry name" value="Peptidase_C1A_C"/>
</dbReference>
<evidence type="ECO:0000256" key="5">
    <source>
        <dbReference type="ARBA" id="ARBA00023157"/>
    </source>
</evidence>
<evidence type="ECO:0000256" key="1">
    <source>
        <dbReference type="ARBA" id="ARBA00008455"/>
    </source>
</evidence>
<dbReference type="PROSITE" id="PS00639">
    <property type="entry name" value="THIOL_PROTEASE_HIS"/>
    <property type="match status" value="1"/>
</dbReference>
<dbReference type="GO" id="GO:0008234">
    <property type="term" value="F:cysteine-type peptidase activity"/>
    <property type="evidence" value="ECO:0007669"/>
    <property type="project" value="UniProtKB-KW"/>
</dbReference>
<dbReference type="GO" id="GO:0006508">
    <property type="term" value="P:proteolysis"/>
    <property type="evidence" value="ECO:0007669"/>
    <property type="project" value="UniProtKB-KW"/>
</dbReference>
<keyword evidence="2" id="KW-0645">Protease</keyword>
<dbReference type="InterPro" id="IPR038765">
    <property type="entry name" value="Papain-like_cys_pep_sf"/>
</dbReference>
<evidence type="ECO:0000259" key="7">
    <source>
        <dbReference type="SMART" id="SM00645"/>
    </source>
</evidence>
<dbReference type="InterPro" id="IPR025660">
    <property type="entry name" value="Pept_his_AS"/>
</dbReference>
<evidence type="ECO:0000313" key="8">
    <source>
        <dbReference type="Proteomes" id="UP000095281"/>
    </source>
</evidence>
<keyword evidence="5" id="KW-1015">Disulfide bond</keyword>
<dbReference type="OMA" id="CQSGYST"/>
<name>A0A1I8B6Y1_MELHA</name>
<feature type="domain" description="Peptidase C1A papain C-terminal" evidence="7">
    <location>
        <begin position="94"/>
        <end position="345"/>
    </location>
</feature>
<evidence type="ECO:0000313" key="9">
    <source>
        <dbReference type="WBParaSite" id="MhA1_Contig1468.frz3.gene5"/>
    </source>
</evidence>
<dbReference type="Proteomes" id="UP000095281">
    <property type="component" value="Unplaced"/>
</dbReference>
<keyword evidence="6" id="KW-0732">Signal</keyword>
<dbReference type="InterPro" id="IPR025661">
    <property type="entry name" value="Pept_asp_AS"/>
</dbReference>
<dbReference type="SUPFAM" id="SSF54001">
    <property type="entry name" value="Cysteine proteinases"/>
    <property type="match status" value="1"/>
</dbReference>
<dbReference type="InterPro" id="IPR000169">
    <property type="entry name" value="Pept_cys_AS"/>
</dbReference>
<accession>A0A1I8B6Y1</accession>
<dbReference type="PANTHER" id="PTHR12411">
    <property type="entry name" value="CYSTEINE PROTEASE FAMILY C1-RELATED"/>
    <property type="match status" value="1"/>
</dbReference>
<dbReference type="WBParaSite" id="MhA1_Contig1468.frz3.gene5">
    <property type="protein sequence ID" value="MhA1_Contig1468.frz3.gene5"/>
    <property type="gene ID" value="MhA1_Contig1468.frz3.gene5"/>
</dbReference>
<evidence type="ECO:0000256" key="3">
    <source>
        <dbReference type="ARBA" id="ARBA00022801"/>
    </source>
</evidence>
<organism evidence="8 9">
    <name type="scientific">Meloidogyne hapla</name>
    <name type="common">Root-knot nematode worm</name>
    <dbReference type="NCBI Taxonomy" id="6305"/>
    <lineage>
        <taxon>Eukaryota</taxon>
        <taxon>Metazoa</taxon>
        <taxon>Ecdysozoa</taxon>
        <taxon>Nematoda</taxon>
        <taxon>Chromadorea</taxon>
        <taxon>Rhabditida</taxon>
        <taxon>Tylenchina</taxon>
        <taxon>Tylenchomorpha</taxon>
        <taxon>Tylenchoidea</taxon>
        <taxon>Meloidogynidae</taxon>
        <taxon>Meloidogyninae</taxon>
        <taxon>Meloidogyne</taxon>
    </lineage>
</organism>
<keyword evidence="3" id="KW-0378">Hydrolase</keyword>
<protein>
    <submittedName>
        <fullName evidence="9">Pept_C1 domain-containing protein</fullName>
    </submittedName>
</protein>
<feature type="chain" id="PRO_5018659914" evidence="6">
    <location>
        <begin position="21"/>
        <end position="348"/>
    </location>
</feature>
<proteinExistence type="inferred from homology"/>
<dbReference type="Pfam" id="PF00112">
    <property type="entry name" value="Peptidase_C1"/>
    <property type="match status" value="1"/>
</dbReference>
<dbReference type="PRINTS" id="PR00705">
    <property type="entry name" value="PAPAIN"/>
</dbReference>
<dbReference type="SMART" id="SM00645">
    <property type="entry name" value="Pept_C1"/>
    <property type="match status" value="1"/>
</dbReference>
<keyword evidence="8" id="KW-1185">Reference proteome</keyword>
<evidence type="ECO:0000256" key="2">
    <source>
        <dbReference type="ARBA" id="ARBA00022670"/>
    </source>
</evidence>
<dbReference type="PROSITE" id="PS00139">
    <property type="entry name" value="THIOL_PROTEASE_CYS"/>
    <property type="match status" value="1"/>
</dbReference>
<evidence type="ECO:0000256" key="4">
    <source>
        <dbReference type="ARBA" id="ARBA00022807"/>
    </source>
</evidence>
<dbReference type="AlphaFoldDB" id="A0A1I8B6Y1"/>
<dbReference type="CDD" id="cd02620">
    <property type="entry name" value="Peptidase_C1A_CathepsinB"/>
    <property type="match status" value="1"/>
</dbReference>